<name>A0ABR3JS12_9AGAR</name>
<dbReference type="InterPro" id="IPR027589">
    <property type="entry name" value="Choice_anch_B"/>
</dbReference>
<dbReference type="Proteomes" id="UP001556367">
    <property type="component" value="Unassembled WGS sequence"/>
</dbReference>
<comment type="caution">
    <text evidence="2">The sequence shown here is derived from an EMBL/GenBank/DDBJ whole genome shotgun (WGS) entry which is preliminary data.</text>
</comment>
<accession>A0ABR3JS12</accession>
<dbReference type="PANTHER" id="PTHR38787">
    <property type="entry name" value="REGULATORY P DOMAIN-CONTAINING PROTEIN"/>
    <property type="match status" value="1"/>
</dbReference>
<gene>
    <name evidence="2" type="ORF">HGRIS_000714</name>
</gene>
<dbReference type="InterPro" id="IPR011048">
    <property type="entry name" value="Haem_d1_sf"/>
</dbReference>
<dbReference type="EMBL" id="JASNQZ010000004">
    <property type="protein sequence ID" value="KAL0958576.1"/>
    <property type="molecule type" value="Genomic_DNA"/>
</dbReference>
<feature type="signal peptide" evidence="1">
    <location>
        <begin position="1"/>
        <end position="20"/>
    </location>
</feature>
<sequence length="467" mass="52117">MRQSSLLVAIAALLASLGFAQEIPNPVRRPEYVNGTVHEAIMSQKHRLWDDMARKGAFNAAQYTSISEFTPCIDGRAGEFRCNNIDLYSFTSHVDLGNGGRGSSTWGWVHDGREIIIIAQASGAAIAEVTKDGQLDYLGRLPRTKAASDSIWRELRVLDPYLIVGSEAQNHHVQIFDLRKVLDIKPEEKPMTFNPDTDLTGLFKDLPIGRTHNIVINWDLRYVVSVGAQPRNSTFKSGLVFIDIDDPANPKLAGYQPEAGYVHDAQCLVYHGPDTRYEGNDICYGYNEDRIVIYNVTDKANAKIISETSYVGAAYTHQGWVLDPTNQHYLISDDEYDEVDGVGPAKDGRAVTYIWDISDLEHPKQTGIFKSKDITIDHNQYIHEGKAYQSNYGNGLRVVDLSSIPSDPTGNGVKEIGFFDINPEDDNEPGRGLVKFWGTWANYPYFPSGYIVVNTMDRGAFVVKLQT</sequence>
<evidence type="ECO:0000313" key="3">
    <source>
        <dbReference type="Proteomes" id="UP001556367"/>
    </source>
</evidence>
<feature type="chain" id="PRO_5045634593" evidence="1">
    <location>
        <begin position="21"/>
        <end position="467"/>
    </location>
</feature>
<keyword evidence="1" id="KW-0732">Signal</keyword>
<reference evidence="3" key="1">
    <citation type="submission" date="2024-06" db="EMBL/GenBank/DDBJ databases">
        <title>Multi-omics analyses provide insights into the biosynthesis of the anticancer antibiotic pleurotin in Hohenbuehelia grisea.</title>
        <authorList>
            <person name="Weaver J.A."/>
            <person name="Alberti F."/>
        </authorList>
    </citation>
    <scope>NUCLEOTIDE SEQUENCE [LARGE SCALE GENOMIC DNA]</scope>
    <source>
        <strain evidence="3">T-177</strain>
    </source>
</reference>
<evidence type="ECO:0000256" key="1">
    <source>
        <dbReference type="SAM" id="SignalP"/>
    </source>
</evidence>
<dbReference type="SUPFAM" id="SSF51004">
    <property type="entry name" value="C-terminal (heme d1) domain of cytochrome cd1-nitrite reductase"/>
    <property type="match status" value="1"/>
</dbReference>
<proteinExistence type="predicted"/>
<protein>
    <submittedName>
        <fullName evidence="2">Uncharacterized protein</fullName>
    </submittedName>
</protein>
<dbReference type="NCBIfam" id="TIGR04312">
    <property type="entry name" value="choice_anch_B"/>
    <property type="match status" value="1"/>
</dbReference>
<dbReference type="PANTHER" id="PTHR38787:SF3">
    <property type="entry name" value="REGULATORY P DOMAIN-CONTAINING PROTEIN"/>
    <property type="match status" value="1"/>
</dbReference>
<evidence type="ECO:0000313" key="2">
    <source>
        <dbReference type="EMBL" id="KAL0958576.1"/>
    </source>
</evidence>
<organism evidence="2 3">
    <name type="scientific">Hohenbuehelia grisea</name>
    <dbReference type="NCBI Taxonomy" id="104357"/>
    <lineage>
        <taxon>Eukaryota</taxon>
        <taxon>Fungi</taxon>
        <taxon>Dikarya</taxon>
        <taxon>Basidiomycota</taxon>
        <taxon>Agaricomycotina</taxon>
        <taxon>Agaricomycetes</taxon>
        <taxon>Agaricomycetidae</taxon>
        <taxon>Agaricales</taxon>
        <taxon>Pleurotineae</taxon>
        <taxon>Pleurotaceae</taxon>
        <taxon>Hohenbuehelia</taxon>
    </lineage>
</organism>
<keyword evidence="3" id="KW-1185">Reference proteome</keyword>